<proteinExistence type="predicted"/>
<dbReference type="RefSeq" id="YP_009392568.1">
    <property type="nucleotide sequence ID" value="NC_035263.1"/>
</dbReference>
<name>A0A1Z1M5E1_9FLOR</name>
<organism evidence="1">
    <name type="scientific">Caloglossa monosticha</name>
    <dbReference type="NCBI Taxonomy" id="76906"/>
    <lineage>
        <taxon>Eukaryota</taxon>
        <taxon>Rhodophyta</taxon>
        <taxon>Florideophyceae</taxon>
        <taxon>Rhodymeniophycidae</taxon>
        <taxon>Ceramiales</taxon>
        <taxon>Delesseriaceae</taxon>
        <taxon>Caloglossa</taxon>
    </lineage>
</organism>
<accession>A0A1Z1M5E1</accession>
<keyword evidence="1" id="KW-0934">Plastid</keyword>
<sequence>MKWINNFSKTRIPYYIYKLNTGDSILYFNNSKQNQYIVVLEGILYVLKIFSNKKAFFVGVINKNNILDLTKINDKLDYYYKAIALNKTYIISFSINNKNNINSKIFFNIIKAQKLTIKKYELINCILKQKYYKYKVLQIILFLFIEFGTINNKQLSLSFKISQQKLGLITGINQTKVNKIINLLANQKIIQFSSRKTIHIQNIYRLFFLYC</sequence>
<dbReference type="SUPFAM" id="SSF46785">
    <property type="entry name" value="Winged helix' DNA-binding domain"/>
    <property type="match status" value="1"/>
</dbReference>
<dbReference type="InterPro" id="IPR036390">
    <property type="entry name" value="WH_DNA-bd_sf"/>
</dbReference>
<dbReference type="SUPFAM" id="SSF51206">
    <property type="entry name" value="cAMP-binding domain-like"/>
    <property type="match status" value="1"/>
</dbReference>
<gene>
    <name evidence="1" type="primary">ntcA</name>
</gene>
<dbReference type="InterPro" id="IPR018490">
    <property type="entry name" value="cNMP-bd_dom_sf"/>
</dbReference>
<geneLocation type="chloroplast" evidence="1"/>
<dbReference type="GeneID" id="33354118"/>
<dbReference type="AlphaFoldDB" id="A0A1Z1M5E1"/>
<reference evidence="1" key="1">
    <citation type="journal article" date="2017" name="J. Phycol.">
        <title>Analysis of chloroplast genomes and a supermatrix inform reclassification of the Rhodomelaceae (Rhodophyta).</title>
        <authorList>
            <person name="Diaz-Tapia P."/>
            <person name="Maggs C.A."/>
            <person name="West J.A."/>
            <person name="Verbruggen H."/>
        </authorList>
    </citation>
    <scope>NUCLEOTIDE SEQUENCE</scope>
    <source>
        <strain evidence="1">JW3046</strain>
    </source>
</reference>
<dbReference type="Gene3D" id="2.60.120.10">
    <property type="entry name" value="Jelly Rolls"/>
    <property type="match status" value="1"/>
</dbReference>
<keyword evidence="1" id="KW-0150">Chloroplast</keyword>
<protein>
    <submittedName>
        <fullName evidence="1">Global nitrogen transcriptional regulator</fullName>
    </submittedName>
</protein>
<evidence type="ECO:0000313" key="1">
    <source>
        <dbReference type="EMBL" id="ARW61130.1"/>
    </source>
</evidence>
<dbReference type="InterPro" id="IPR014710">
    <property type="entry name" value="RmlC-like_jellyroll"/>
</dbReference>
<dbReference type="EMBL" id="MF101416">
    <property type="protein sequence ID" value="ARW61130.1"/>
    <property type="molecule type" value="Genomic_DNA"/>
</dbReference>